<evidence type="ECO:0000313" key="25">
    <source>
        <dbReference type="Proteomes" id="UP000248168"/>
    </source>
</evidence>
<dbReference type="PROSITE" id="PS01012">
    <property type="entry name" value="FOLYLPOLYGLU_SYNT_2"/>
    <property type="match status" value="1"/>
</dbReference>
<dbReference type="Pfam" id="PF02875">
    <property type="entry name" value="Mur_ligase_C"/>
    <property type="match status" value="1"/>
</dbReference>
<dbReference type="Gene3D" id="3.40.1190.10">
    <property type="entry name" value="Mur-like, catalytic domain"/>
    <property type="match status" value="1"/>
</dbReference>
<name>A0A330L3I8_9BACT</name>
<dbReference type="InterPro" id="IPR004101">
    <property type="entry name" value="Mur_ligase_C"/>
</dbReference>
<evidence type="ECO:0000256" key="9">
    <source>
        <dbReference type="ARBA" id="ARBA00022723"/>
    </source>
</evidence>
<dbReference type="SUPFAM" id="SSF53244">
    <property type="entry name" value="MurD-like peptide ligases, peptide-binding domain"/>
    <property type="match status" value="1"/>
</dbReference>
<accession>A0A330L3I8</accession>
<dbReference type="RefSeq" id="WP_181416680.1">
    <property type="nucleotide sequence ID" value="NZ_OUNR01000005.1"/>
</dbReference>
<evidence type="ECO:0000256" key="16">
    <source>
        <dbReference type="ARBA" id="ARBA00032510"/>
    </source>
</evidence>
<gene>
    <name evidence="24" type="ORF">NITLEN_130013</name>
</gene>
<sequence>MPDREPKKYPPYWAVAFSSYQEITDFLRELETACILSGRPSDGTVRFGAIAKCLQTLDRPDRAYRSVHITGTNGKTTVSHMIAALLQASGLKVGLYTSPHLGHFRERISINGHPLGDQELVDACNQLKSLMDDADVSMSPFEFLTVAAFFAFRAANIDYAVVEVGIGGRADATNVIAPDVSVITNVDFDHMDILGNTLAQIAAEKSGIIKPFTPVVCGPLQDGPRSLVLSRAERLKSPVLLMGQDYDSTNFVRTGYRGTSILRVGPKAWPGITVNSPAAFMATNAVQAVAAYDVLRCRGLVPPLDEPVLRRTFEQLQLPTCCEVLAGDPTIVIDGAHNASAAANLSSTIRSIRDGRRTVLLVSLSREKEIGKIIRHLADAEADRAIFTRYPENRAAAPEDLAAIWQSCTSASTDIANNPAEAFQKAVQAAGPLGLVVVTGSVELGGYCRPLAQSVASNADI</sequence>
<keyword evidence="8 21" id="KW-0436">Ligase</keyword>
<comment type="similarity">
    <text evidence="4 21">Belongs to the folylpolyglutamate synthase family.</text>
</comment>
<dbReference type="PANTHER" id="PTHR11136:SF0">
    <property type="entry name" value="DIHYDROFOLATE SYNTHETASE-RELATED"/>
    <property type="match status" value="1"/>
</dbReference>
<dbReference type="GO" id="GO:0008841">
    <property type="term" value="F:dihydrofolate synthase activity"/>
    <property type="evidence" value="ECO:0007669"/>
    <property type="project" value="UniProtKB-EC"/>
</dbReference>
<feature type="domain" description="Mur ligase central" evidence="23">
    <location>
        <begin position="69"/>
        <end position="291"/>
    </location>
</feature>
<dbReference type="InterPro" id="IPR001645">
    <property type="entry name" value="Folylpolyglutamate_synth"/>
</dbReference>
<evidence type="ECO:0000256" key="6">
    <source>
        <dbReference type="ARBA" id="ARBA00013025"/>
    </source>
</evidence>
<organism evidence="24 25">
    <name type="scientific">Nitrospira lenta</name>
    <dbReference type="NCBI Taxonomy" id="1436998"/>
    <lineage>
        <taxon>Bacteria</taxon>
        <taxon>Pseudomonadati</taxon>
        <taxon>Nitrospirota</taxon>
        <taxon>Nitrospiria</taxon>
        <taxon>Nitrospirales</taxon>
        <taxon>Nitrospiraceae</taxon>
        <taxon>Nitrospira</taxon>
    </lineage>
</organism>
<evidence type="ECO:0000256" key="14">
    <source>
        <dbReference type="ARBA" id="ARBA00030048"/>
    </source>
</evidence>
<dbReference type="EMBL" id="OUNR01000005">
    <property type="protein sequence ID" value="SPP64340.1"/>
    <property type="molecule type" value="Genomic_DNA"/>
</dbReference>
<comment type="catalytic activity">
    <reaction evidence="17">
        <text>(6S)-5,6,7,8-tetrahydrofolyl-(gamma-L-Glu)(n) + L-glutamate + ATP = (6S)-5,6,7,8-tetrahydrofolyl-(gamma-L-Glu)(n+1) + ADP + phosphate + H(+)</text>
        <dbReference type="Rhea" id="RHEA:10580"/>
        <dbReference type="Rhea" id="RHEA-COMP:14738"/>
        <dbReference type="Rhea" id="RHEA-COMP:14740"/>
        <dbReference type="ChEBI" id="CHEBI:15378"/>
        <dbReference type="ChEBI" id="CHEBI:29985"/>
        <dbReference type="ChEBI" id="CHEBI:30616"/>
        <dbReference type="ChEBI" id="CHEBI:43474"/>
        <dbReference type="ChEBI" id="CHEBI:141005"/>
        <dbReference type="ChEBI" id="CHEBI:456216"/>
        <dbReference type="EC" id="6.3.2.17"/>
    </reaction>
</comment>
<evidence type="ECO:0000256" key="21">
    <source>
        <dbReference type="PIRNR" id="PIRNR001563"/>
    </source>
</evidence>
<evidence type="ECO:0000256" key="18">
    <source>
        <dbReference type="ARBA" id="ARBA00047808"/>
    </source>
</evidence>
<dbReference type="InterPro" id="IPR036615">
    <property type="entry name" value="Mur_ligase_C_dom_sf"/>
</dbReference>
<evidence type="ECO:0000256" key="19">
    <source>
        <dbReference type="ARBA" id="ARBA00049035"/>
    </source>
</evidence>
<dbReference type="InterPro" id="IPR018109">
    <property type="entry name" value="Folylpolyglutamate_synth_CS"/>
</dbReference>
<comment type="pathway">
    <text evidence="2">Cofactor biosynthesis; tetrahydrofolate biosynthesis; 7,8-dihydrofolate from 2-amino-4-hydroxy-6-hydroxymethyl-7,8-dihydropteridine diphosphate and 4-aminobenzoate: step 2/2.</text>
</comment>
<evidence type="ECO:0000256" key="1">
    <source>
        <dbReference type="ARBA" id="ARBA00002714"/>
    </source>
</evidence>
<proteinExistence type="inferred from homology"/>
<comment type="catalytic activity">
    <reaction evidence="18">
        <text>10-formyltetrahydrofolyl-(gamma-L-Glu)(n) + L-glutamate + ATP = 10-formyltetrahydrofolyl-(gamma-L-Glu)(n+1) + ADP + phosphate + H(+)</text>
        <dbReference type="Rhea" id="RHEA:51904"/>
        <dbReference type="Rhea" id="RHEA-COMP:13088"/>
        <dbReference type="Rhea" id="RHEA-COMP:14300"/>
        <dbReference type="ChEBI" id="CHEBI:15378"/>
        <dbReference type="ChEBI" id="CHEBI:29985"/>
        <dbReference type="ChEBI" id="CHEBI:30616"/>
        <dbReference type="ChEBI" id="CHEBI:43474"/>
        <dbReference type="ChEBI" id="CHEBI:134413"/>
        <dbReference type="ChEBI" id="CHEBI:456216"/>
        <dbReference type="EC" id="6.3.2.17"/>
    </reaction>
</comment>
<comment type="catalytic activity">
    <reaction evidence="20">
        <text>7,8-dihydropteroate + L-glutamate + ATP = 7,8-dihydrofolate + ADP + phosphate + H(+)</text>
        <dbReference type="Rhea" id="RHEA:23584"/>
        <dbReference type="ChEBI" id="CHEBI:15378"/>
        <dbReference type="ChEBI" id="CHEBI:17839"/>
        <dbReference type="ChEBI" id="CHEBI:29985"/>
        <dbReference type="ChEBI" id="CHEBI:30616"/>
        <dbReference type="ChEBI" id="CHEBI:43474"/>
        <dbReference type="ChEBI" id="CHEBI:57451"/>
        <dbReference type="ChEBI" id="CHEBI:456216"/>
        <dbReference type="EC" id="6.3.2.12"/>
    </reaction>
</comment>
<dbReference type="InterPro" id="IPR036565">
    <property type="entry name" value="Mur-like_cat_sf"/>
</dbReference>
<dbReference type="PANTHER" id="PTHR11136">
    <property type="entry name" value="FOLYLPOLYGLUTAMATE SYNTHASE-RELATED"/>
    <property type="match status" value="1"/>
</dbReference>
<keyword evidence="10 21" id="KW-0547">Nucleotide-binding</keyword>
<evidence type="ECO:0000259" key="23">
    <source>
        <dbReference type="Pfam" id="PF08245"/>
    </source>
</evidence>
<dbReference type="Gene3D" id="3.90.190.20">
    <property type="entry name" value="Mur ligase, C-terminal domain"/>
    <property type="match status" value="1"/>
</dbReference>
<evidence type="ECO:0000259" key="22">
    <source>
        <dbReference type="Pfam" id="PF02875"/>
    </source>
</evidence>
<evidence type="ECO:0000313" key="24">
    <source>
        <dbReference type="EMBL" id="SPP64340.1"/>
    </source>
</evidence>
<dbReference type="Pfam" id="PF08245">
    <property type="entry name" value="Mur_ligase_M"/>
    <property type="match status" value="1"/>
</dbReference>
<evidence type="ECO:0000256" key="7">
    <source>
        <dbReference type="ARBA" id="ARBA00019357"/>
    </source>
</evidence>
<evidence type="ECO:0000256" key="17">
    <source>
        <dbReference type="ARBA" id="ARBA00047493"/>
    </source>
</evidence>
<evidence type="ECO:0000256" key="10">
    <source>
        <dbReference type="ARBA" id="ARBA00022741"/>
    </source>
</evidence>
<keyword evidence="11 21" id="KW-0067">ATP-binding</keyword>
<dbReference type="SUPFAM" id="SSF53623">
    <property type="entry name" value="MurD-like peptide ligases, catalytic domain"/>
    <property type="match status" value="1"/>
</dbReference>
<keyword evidence="13" id="KW-0289">Folate biosynthesis</keyword>
<keyword evidence="12" id="KW-0460">Magnesium</keyword>
<dbReference type="InterPro" id="IPR013221">
    <property type="entry name" value="Mur_ligase_cen"/>
</dbReference>
<evidence type="ECO:0000256" key="3">
    <source>
        <dbReference type="ARBA" id="ARBA00005150"/>
    </source>
</evidence>
<dbReference type="NCBIfam" id="TIGR01499">
    <property type="entry name" value="folC"/>
    <property type="match status" value="1"/>
</dbReference>
<evidence type="ECO:0000256" key="2">
    <source>
        <dbReference type="ARBA" id="ARBA00004799"/>
    </source>
</evidence>
<evidence type="ECO:0000256" key="13">
    <source>
        <dbReference type="ARBA" id="ARBA00022909"/>
    </source>
</evidence>
<dbReference type="GO" id="GO:0004326">
    <property type="term" value="F:tetrahydrofolylpolyglutamate synthase activity"/>
    <property type="evidence" value="ECO:0007669"/>
    <property type="project" value="UniProtKB-EC"/>
</dbReference>
<comment type="pathway">
    <text evidence="3">Cofactor biosynthesis; tetrahydrofolylpolyglutamate biosynthesis.</text>
</comment>
<dbReference type="PIRSF" id="PIRSF001563">
    <property type="entry name" value="Folylpolyglu_synth"/>
    <property type="match status" value="1"/>
</dbReference>
<comment type="function">
    <text evidence="1">Functions in two distinct reactions of the de novo folate biosynthetic pathway. Catalyzes the addition of a glutamate residue to dihydropteroate (7,8-dihydropteroate or H2Pte) to form dihydrofolate (7,8-dihydrofolate monoglutamate or H2Pte-Glu). Also catalyzes successive additions of L-glutamate to tetrahydrofolate or 10-formyltetrahydrofolate or 5,10-methylenetetrahydrofolate, leading to folylpolyglutamate derivatives.</text>
</comment>
<feature type="domain" description="Mur ligase C-terminal" evidence="22">
    <location>
        <begin position="326"/>
        <end position="441"/>
    </location>
</feature>
<keyword evidence="25" id="KW-1185">Reference proteome</keyword>
<evidence type="ECO:0000256" key="5">
    <source>
        <dbReference type="ARBA" id="ARBA00013023"/>
    </source>
</evidence>
<keyword evidence="9" id="KW-0479">Metal-binding</keyword>
<dbReference type="GO" id="GO:0046872">
    <property type="term" value="F:metal ion binding"/>
    <property type="evidence" value="ECO:0007669"/>
    <property type="project" value="UniProtKB-KW"/>
</dbReference>
<dbReference type="GO" id="GO:0005524">
    <property type="term" value="F:ATP binding"/>
    <property type="evidence" value="ECO:0007669"/>
    <property type="project" value="UniProtKB-KW"/>
</dbReference>
<dbReference type="InParanoid" id="A0A330L3I8"/>
<reference evidence="25" key="1">
    <citation type="submission" date="2018-04" db="EMBL/GenBank/DDBJ databases">
        <authorList>
            <person name="Lucker S."/>
            <person name="Sakoula D."/>
        </authorList>
    </citation>
    <scope>NUCLEOTIDE SEQUENCE [LARGE SCALE GENOMIC DNA]</scope>
</reference>
<dbReference type="GO" id="GO:0046656">
    <property type="term" value="P:folic acid biosynthetic process"/>
    <property type="evidence" value="ECO:0007669"/>
    <property type="project" value="UniProtKB-KW"/>
</dbReference>
<evidence type="ECO:0000256" key="20">
    <source>
        <dbReference type="ARBA" id="ARBA00049161"/>
    </source>
</evidence>
<protein>
    <recommendedName>
        <fullName evidence="7">Dihydrofolate synthase/folylpolyglutamate synthase</fullName>
        <ecNumber evidence="5">6.3.2.12</ecNumber>
        <ecNumber evidence="6">6.3.2.17</ecNumber>
    </recommendedName>
    <alternativeName>
        <fullName evidence="16">Folylpoly-gamma-glutamate synthetase-dihydrofolate synthetase</fullName>
    </alternativeName>
    <alternativeName>
        <fullName evidence="14">Folylpolyglutamate synthetase</fullName>
    </alternativeName>
    <alternativeName>
        <fullName evidence="15">Tetrahydrofolylpolyglutamate synthase</fullName>
    </alternativeName>
</protein>
<evidence type="ECO:0000256" key="8">
    <source>
        <dbReference type="ARBA" id="ARBA00022598"/>
    </source>
</evidence>
<evidence type="ECO:0000256" key="12">
    <source>
        <dbReference type="ARBA" id="ARBA00022842"/>
    </source>
</evidence>
<comment type="catalytic activity">
    <reaction evidence="19">
        <text>(6R)-5,10-methylenetetrahydrofolyl-(gamma-L-Glu)(n) + L-glutamate + ATP = (6R)-5,10-methylenetetrahydrofolyl-(gamma-L-Glu)(n+1) + ADP + phosphate + H(+)</text>
        <dbReference type="Rhea" id="RHEA:51912"/>
        <dbReference type="Rhea" id="RHEA-COMP:13257"/>
        <dbReference type="Rhea" id="RHEA-COMP:13258"/>
        <dbReference type="ChEBI" id="CHEBI:15378"/>
        <dbReference type="ChEBI" id="CHEBI:29985"/>
        <dbReference type="ChEBI" id="CHEBI:30616"/>
        <dbReference type="ChEBI" id="CHEBI:43474"/>
        <dbReference type="ChEBI" id="CHEBI:136572"/>
        <dbReference type="ChEBI" id="CHEBI:456216"/>
        <dbReference type="EC" id="6.3.2.17"/>
    </reaction>
</comment>
<dbReference type="EC" id="6.3.2.17" evidence="6"/>
<dbReference type="Proteomes" id="UP000248168">
    <property type="component" value="Unassembled WGS sequence"/>
</dbReference>
<evidence type="ECO:0000256" key="15">
    <source>
        <dbReference type="ARBA" id="ARBA00030592"/>
    </source>
</evidence>
<dbReference type="GO" id="GO:0005737">
    <property type="term" value="C:cytoplasm"/>
    <property type="evidence" value="ECO:0007669"/>
    <property type="project" value="TreeGrafter"/>
</dbReference>
<evidence type="ECO:0000256" key="11">
    <source>
        <dbReference type="ARBA" id="ARBA00022840"/>
    </source>
</evidence>
<dbReference type="AlphaFoldDB" id="A0A330L3I8"/>
<dbReference type="EC" id="6.3.2.12" evidence="5"/>
<evidence type="ECO:0000256" key="4">
    <source>
        <dbReference type="ARBA" id="ARBA00008276"/>
    </source>
</evidence>